<evidence type="ECO:0000313" key="2">
    <source>
        <dbReference type="EMBL" id="AUG99987.1"/>
    </source>
</evidence>
<reference evidence="3 4" key="1">
    <citation type="journal article" date="2013" name="Genome Announc.">
        <title>Draft genome sequence of Serratia sp. strain ATCC 39006, a model bacterium for analysis of the biosynthesis and regulation of prodigiosin, a carbapenem, and gas vesicles.</title>
        <authorList>
            <person name="Fineran P.C."/>
            <person name="Iglesias Cans M.C."/>
            <person name="Ramsay J.P."/>
            <person name="Wilf N.M."/>
            <person name="Cossyleon D."/>
            <person name="McNeil M.B."/>
            <person name="Williamson N.R."/>
            <person name="Monson R.E."/>
            <person name="Becher S.A."/>
            <person name="Stanton J.A."/>
            <person name="Brugger K."/>
            <person name="Brown S.D."/>
            <person name="Salmond G.P."/>
        </authorList>
    </citation>
    <scope>NUCLEOTIDE SEQUENCE [LARGE SCALE GENOMIC DNA]</scope>
    <source>
        <strain evidence="3">ATCC 39006</strain>
        <strain evidence="4">ATCC 39006 / SC 11482</strain>
    </source>
</reference>
<reference evidence="3" key="4">
    <citation type="submission" date="2017-11" db="EMBL/GenBank/DDBJ databases">
        <title>Complete genome sequence of Serratia sp. ATCC 39006.</title>
        <authorList>
            <person name="Hampton H.G."/>
            <person name="Jackson S.A."/>
            <person name="Jauregui R."/>
            <person name="Poulter G.T.M."/>
            <person name="Salmond G.P.C."/>
            <person name="Fineran P.C."/>
        </authorList>
    </citation>
    <scope>NUCLEOTIDE SEQUENCE</scope>
    <source>
        <strain evidence="3">ATCC 39006</strain>
    </source>
</reference>
<dbReference type="AlphaFoldDB" id="A0A2I5T600"/>
<organism evidence="3 4">
    <name type="scientific">Serratia sp. (strain ATCC 39006)</name>
    <name type="common">Prodigiosinella confusarubida</name>
    <dbReference type="NCBI Taxonomy" id="104623"/>
    <lineage>
        <taxon>Bacteria</taxon>
        <taxon>Pseudomonadati</taxon>
        <taxon>Pseudomonadota</taxon>
        <taxon>Gammaproteobacteria</taxon>
        <taxon>Enterobacterales</taxon>
        <taxon>Pectobacteriaceae</taxon>
        <taxon>Prodigiosinella</taxon>
    </lineage>
</organism>
<keyword evidence="1" id="KW-1133">Transmembrane helix</keyword>
<evidence type="ECO:0000256" key="1">
    <source>
        <dbReference type="SAM" id="Phobius"/>
    </source>
</evidence>
<keyword evidence="1" id="KW-0812">Transmembrane</keyword>
<dbReference type="RefSeq" id="WP_021016856.1">
    <property type="nucleotide sequence ID" value="NZ_CP025084.1"/>
</dbReference>
<evidence type="ECO:0000313" key="3">
    <source>
        <dbReference type="EMBL" id="AUH04307.1"/>
    </source>
</evidence>
<feature type="transmembrane region" description="Helical" evidence="1">
    <location>
        <begin position="20"/>
        <end position="38"/>
    </location>
</feature>
<dbReference type="Proteomes" id="UP000017700">
    <property type="component" value="Chromosome"/>
</dbReference>
<reference evidence="3" key="2">
    <citation type="submission" date="2013-09" db="EMBL/GenBank/DDBJ databases">
        <authorList>
            <person name="Wang G."/>
            <person name="Yang Y."/>
            <person name="Su Y."/>
        </authorList>
    </citation>
    <scope>NUCLEOTIDE SEQUENCE</scope>
    <source>
        <strain evidence="3">ATCC 39006</strain>
    </source>
</reference>
<sequence length="99" mass="10662">MNNDDNNRLSSAKAIPLRNVLISGGIGVLALIMVVWVGRGDDSSQTTKADISERAPATTSAESAAVIKAKVHDYAVDPITSDQYPEFYKKLGKDASYFD</sequence>
<dbReference type="Proteomes" id="UP000233778">
    <property type="component" value="Chromosome"/>
</dbReference>
<dbReference type="EMBL" id="CP025085">
    <property type="protein sequence ID" value="AUG99987.1"/>
    <property type="molecule type" value="Genomic_DNA"/>
</dbReference>
<evidence type="ECO:0000313" key="4">
    <source>
        <dbReference type="Proteomes" id="UP000017700"/>
    </source>
</evidence>
<keyword evidence="4" id="KW-1185">Reference proteome</keyword>
<dbReference type="EMBL" id="CP025084">
    <property type="protein sequence ID" value="AUH04307.1"/>
    <property type="molecule type" value="Genomic_DNA"/>
</dbReference>
<dbReference type="KEGG" id="sera:Ser39006_009355"/>
<protein>
    <submittedName>
        <fullName evidence="3">Uncharacterized protein</fullName>
    </submittedName>
</protein>
<keyword evidence="1" id="KW-0472">Membrane</keyword>
<accession>A0A2I5T600</accession>
<dbReference type="KEGG" id="serq:CWC46_09350"/>
<gene>
    <name evidence="2" type="ORF">CWC46_09350</name>
    <name evidence="3" type="ORF">Ser39006_009355</name>
</gene>
<reference evidence="2 5" key="3">
    <citation type="submission" date="2017-11" db="EMBL/GenBank/DDBJ databases">
        <title>Complete genome sequence of Serratia sp. ATCC 39006 LacA.</title>
        <authorList>
            <person name="Hampton H.G."/>
            <person name="Jackson S.A."/>
            <person name="Jauregui R."/>
            <person name="Poulter G.T.M."/>
            <person name="Salmond G.P.C."/>
            <person name="Fineran P.C."/>
        </authorList>
    </citation>
    <scope>NUCLEOTIDE SEQUENCE [LARGE SCALE GENOMIC DNA]</scope>
    <source>
        <strain evidence="2 5">ATCC 39006</strain>
    </source>
</reference>
<name>A0A2I5T600_SERS3</name>
<evidence type="ECO:0000313" key="5">
    <source>
        <dbReference type="Proteomes" id="UP000233778"/>
    </source>
</evidence>
<proteinExistence type="predicted"/>